<dbReference type="GO" id="GO:0031564">
    <property type="term" value="P:transcription antitermination"/>
    <property type="evidence" value="ECO:0007669"/>
    <property type="project" value="UniProtKB-KW"/>
</dbReference>
<dbReference type="InterPro" id="IPR035926">
    <property type="entry name" value="NusB-like_sf"/>
</dbReference>
<comment type="similarity">
    <text evidence="1 6">Belongs to the NusB family.</text>
</comment>
<evidence type="ECO:0000256" key="1">
    <source>
        <dbReference type="ARBA" id="ARBA00005952"/>
    </source>
</evidence>
<dbReference type="GO" id="GO:0003723">
    <property type="term" value="F:RNA binding"/>
    <property type="evidence" value="ECO:0007669"/>
    <property type="project" value="UniProtKB-UniRule"/>
</dbReference>
<evidence type="ECO:0000256" key="5">
    <source>
        <dbReference type="ARBA" id="ARBA00023163"/>
    </source>
</evidence>
<dbReference type="Proteomes" id="UP000783287">
    <property type="component" value="Unassembled WGS sequence"/>
</dbReference>
<sequence>MSDPRHNSRIIAIQKLFEQTFPGIDPMDKPTEQKFELDVLSEVDEFSDYNEELVDQLIIGVSQSYKTIDLVIADLAPEWPIDKIAKTDLQILRIAIWEGFIGKITPKKVAIDEAIELAKEFSNEQSRKFINGVLGALIANEEKYQSKLTNEQK</sequence>
<reference evidence="8" key="2">
    <citation type="journal article" date="2021" name="Microbiome">
        <title>Successional dynamics and alternative stable states in a saline activated sludge microbial community over 9 years.</title>
        <authorList>
            <person name="Wang Y."/>
            <person name="Ye J."/>
            <person name="Ju F."/>
            <person name="Liu L."/>
            <person name="Boyd J.A."/>
            <person name="Deng Y."/>
            <person name="Parks D.H."/>
            <person name="Jiang X."/>
            <person name="Yin X."/>
            <person name="Woodcroft B.J."/>
            <person name="Tyson G.W."/>
            <person name="Hugenholtz P."/>
            <person name="Polz M.F."/>
            <person name="Zhang T."/>
        </authorList>
    </citation>
    <scope>NUCLEOTIDE SEQUENCE</scope>
    <source>
        <strain evidence="8">HKST-UBA14</strain>
    </source>
</reference>
<keyword evidence="2 6" id="KW-0889">Transcription antitermination</keyword>
<dbReference type="AlphaFoldDB" id="A0A955L654"/>
<accession>A0A955L654</accession>
<dbReference type="SUPFAM" id="SSF48013">
    <property type="entry name" value="NusB-like"/>
    <property type="match status" value="1"/>
</dbReference>
<comment type="function">
    <text evidence="6">Involved in transcription antitermination. Required for transcription of ribosomal RNA (rRNA) genes. Binds specifically to the boxA antiterminator sequence of the ribosomal RNA (rrn) operons.</text>
</comment>
<evidence type="ECO:0000259" key="7">
    <source>
        <dbReference type="Pfam" id="PF01029"/>
    </source>
</evidence>
<keyword evidence="5 6" id="KW-0804">Transcription</keyword>
<evidence type="ECO:0000313" key="8">
    <source>
        <dbReference type="EMBL" id="MCA9383721.1"/>
    </source>
</evidence>
<dbReference type="Gene3D" id="1.10.940.10">
    <property type="entry name" value="NusB-like"/>
    <property type="match status" value="1"/>
</dbReference>
<dbReference type="Pfam" id="PF01029">
    <property type="entry name" value="NusB"/>
    <property type="match status" value="1"/>
</dbReference>
<name>A0A955L654_9BACT</name>
<keyword evidence="3 6" id="KW-0694">RNA-binding</keyword>
<reference evidence="8" key="1">
    <citation type="submission" date="2020-04" db="EMBL/GenBank/DDBJ databases">
        <authorList>
            <person name="Zhang T."/>
        </authorList>
    </citation>
    <scope>NUCLEOTIDE SEQUENCE</scope>
    <source>
        <strain evidence="8">HKST-UBA14</strain>
    </source>
</reference>
<dbReference type="PANTHER" id="PTHR11078">
    <property type="entry name" value="N UTILIZATION SUBSTANCE PROTEIN B-RELATED"/>
    <property type="match status" value="1"/>
</dbReference>
<evidence type="ECO:0000256" key="6">
    <source>
        <dbReference type="HAMAP-Rule" id="MF_00073"/>
    </source>
</evidence>
<organism evidence="8 9">
    <name type="scientific">Candidatus Dojkabacteria bacterium</name>
    <dbReference type="NCBI Taxonomy" id="2099670"/>
    <lineage>
        <taxon>Bacteria</taxon>
        <taxon>Candidatus Dojkabacteria</taxon>
    </lineage>
</organism>
<dbReference type="EMBL" id="JAGQLK010000120">
    <property type="protein sequence ID" value="MCA9383721.1"/>
    <property type="molecule type" value="Genomic_DNA"/>
</dbReference>
<gene>
    <name evidence="6 8" type="primary">nusB</name>
    <name evidence="8" type="ORF">KC909_05100</name>
</gene>
<dbReference type="PANTHER" id="PTHR11078:SF3">
    <property type="entry name" value="ANTITERMINATION NUSB DOMAIN-CONTAINING PROTEIN"/>
    <property type="match status" value="1"/>
</dbReference>
<dbReference type="GO" id="GO:0005829">
    <property type="term" value="C:cytosol"/>
    <property type="evidence" value="ECO:0007669"/>
    <property type="project" value="TreeGrafter"/>
</dbReference>
<comment type="caution">
    <text evidence="8">The sequence shown here is derived from an EMBL/GenBank/DDBJ whole genome shotgun (WGS) entry which is preliminary data.</text>
</comment>
<feature type="domain" description="NusB/RsmB/TIM44" evidence="7">
    <location>
        <begin position="6"/>
        <end position="137"/>
    </location>
</feature>
<dbReference type="InterPro" id="IPR011605">
    <property type="entry name" value="NusB_fam"/>
</dbReference>
<dbReference type="InterPro" id="IPR006027">
    <property type="entry name" value="NusB_RsmB_TIM44"/>
</dbReference>
<evidence type="ECO:0000256" key="2">
    <source>
        <dbReference type="ARBA" id="ARBA00022814"/>
    </source>
</evidence>
<dbReference type="HAMAP" id="MF_00073">
    <property type="entry name" value="NusB"/>
    <property type="match status" value="1"/>
</dbReference>
<proteinExistence type="inferred from homology"/>
<protein>
    <recommendedName>
        <fullName evidence="6">Transcription antitermination protein NusB</fullName>
    </recommendedName>
    <alternativeName>
        <fullName evidence="6">Antitermination factor NusB</fullName>
    </alternativeName>
</protein>
<evidence type="ECO:0000256" key="3">
    <source>
        <dbReference type="ARBA" id="ARBA00022884"/>
    </source>
</evidence>
<evidence type="ECO:0000256" key="4">
    <source>
        <dbReference type="ARBA" id="ARBA00023015"/>
    </source>
</evidence>
<keyword evidence="4 6" id="KW-0805">Transcription regulation</keyword>
<evidence type="ECO:0000313" key="9">
    <source>
        <dbReference type="Proteomes" id="UP000783287"/>
    </source>
</evidence>
<dbReference type="NCBIfam" id="TIGR01951">
    <property type="entry name" value="nusB"/>
    <property type="match status" value="1"/>
</dbReference>
<dbReference type="GO" id="GO:0006353">
    <property type="term" value="P:DNA-templated transcription termination"/>
    <property type="evidence" value="ECO:0007669"/>
    <property type="project" value="UniProtKB-UniRule"/>
</dbReference>